<dbReference type="Proteomes" id="UP000322139">
    <property type="component" value="Unassembled WGS sequence"/>
</dbReference>
<dbReference type="AlphaFoldDB" id="A0A5D4RFW5"/>
<evidence type="ECO:0000259" key="2">
    <source>
        <dbReference type="Pfam" id="PF13472"/>
    </source>
</evidence>
<dbReference type="SUPFAM" id="SSF52266">
    <property type="entry name" value="SGNH hydrolase"/>
    <property type="match status" value="1"/>
</dbReference>
<dbReference type="PROSITE" id="PS51257">
    <property type="entry name" value="PROKAR_LIPOPROTEIN"/>
    <property type="match status" value="1"/>
</dbReference>
<accession>A0A5D4RFW5</accession>
<feature type="signal peptide" evidence="1">
    <location>
        <begin position="1"/>
        <end position="21"/>
    </location>
</feature>
<organism evidence="3 4">
    <name type="scientific">Bacillus infantis</name>
    <dbReference type="NCBI Taxonomy" id="324767"/>
    <lineage>
        <taxon>Bacteria</taxon>
        <taxon>Bacillati</taxon>
        <taxon>Bacillota</taxon>
        <taxon>Bacilli</taxon>
        <taxon>Bacillales</taxon>
        <taxon>Bacillaceae</taxon>
        <taxon>Bacillus</taxon>
    </lineage>
</organism>
<keyword evidence="3" id="KW-0378">Hydrolase</keyword>
<feature type="domain" description="SGNH hydrolase-type esterase" evidence="2">
    <location>
        <begin position="56"/>
        <end position="247"/>
    </location>
</feature>
<feature type="chain" id="PRO_5022800597" evidence="1">
    <location>
        <begin position="22"/>
        <end position="277"/>
    </location>
</feature>
<comment type="caution">
    <text evidence="3">The sequence shown here is derived from an EMBL/GenBank/DDBJ whole genome shotgun (WGS) entry which is preliminary data.</text>
</comment>
<dbReference type="RefSeq" id="WP_148974328.1">
    <property type="nucleotide sequence ID" value="NZ_JBNIKT010000007.1"/>
</dbReference>
<evidence type="ECO:0000313" key="3">
    <source>
        <dbReference type="EMBL" id="TYS49181.1"/>
    </source>
</evidence>
<keyword evidence="1" id="KW-0732">Signal</keyword>
<dbReference type="Pfam" id="PF13472">
    <property type="entry name" value="Lipase_GDSL_2"/>
    <property type="match status" value="1"/>
</dbReference>
<dbReference type="InterPro" id="IPR036514">
    <property type="entry name" value="SGNH_hydro_sf"/>
</dbReference>
<evidence type="ECO:0000313" key="4">
    <source>
        <dbReference type="Proteomes" id="UP000322139"/>
    </source>
</evidence>
<dbReference type="PANTHER" id="PTHR30383:SF27">
    <property type="entry name" value="SPORE GERMINATION LIPASE LIPC"/>
    <property type="match status" value="1"/>
</dbReference>
<dbReference type="Gene3D" id="3.40.50.1110">
    <property type="entry name" value="SGNH hydrolase"/>
    <property type="match status" value="1"/>
</dbReference>
<dbReference type="CDD" id="cd04506">
    <property type="entry name" value="SGNH_hydrolase_YpmR_like"/>
    <property type="match status" value="1"/>
</dbReference>
<dbReference type="EMBL" id="VTER01000004">
    <property type="protein sequence ID" value="TYS49181.1"/>
    <property type="molecule type" value="Genomic_DNA"/>
</dbReference>
<sequence length="277" mass="31538">MKKTFTLLVLAAFLLSSCSGAGNSSPKNLGMKDISIVEKKMVPNDFIPRDIHVVSIGDSLTEGVGDSTGRGGYLPYLEEQLEQEKGVSQTEFLNFGVKGNRTDQLLKKLKSTEVRSAISEADLVIITIGGNDVMKVVRQNFSNLNVSDFTGQKAQYEKNLKEIIDTVRSENSETQIALIGLYNPFYKWFSDITEISDIMDNWNEASREILSRYDYTYFIDIKDIFENKAEDLLYTDYFHPNDKGYELIAERVYRQIGREALEVIAEQQKYTVRNEEN</sequence>
<gene>
    <name evidence="3" type="ORF">FZD51_08130</name>
</gene>
<dbReference type="InterPro" id="IPR051532">
    <property type="entry name" value="Ester_Hydrolysis_Enzymes"/>
</dbReference>
<dbReference type="InterPro" id="IPR013830">
    <property type="entry name" value="SGNH_hydro"/>
</dbReference>
<proteinExistence type="predicted"/>
<reference evidence="3 4" key="1">
    <citation type="submission" date="2019-08" db="EMBL/GenBank/DDBJ databases">
        <title>Bacillus genomes from the desert of Cuatro Cienegas, Coahuila.</title>
        <authorList>
            <person name="Olmedo-Alvarez G."/>
        </authorList>
    </citation>
    <scope>NUCLEOTIDE SEQUENCE [LARGE SCALE GENOMIC DNA]</scope>
    <source>
        <strain evidence="3 4">CH446_14T</strain>
    </source>
</reference>
<protein>
    <submittedName>
        <fullName evidence="3">SGNH/GDSL hydrolase family protein</fullName>
    </submittedName>
</protein>
<dbReference type="GO" id="GO:0004622">
    <property type="term" value="F:phosphatidylcholine lysophospholipase activity"/>
    <property type="evidence" value="ECO:0007669"/>
    <property type="project" value="TreeGrafter"/>
</dbReference>
<dbReference type="PANTHER" id="PTHR30383">
    <property type="entry name" value="THIOESTERASE 1/PROTEASE 1/LYSOPHOSPHOLIPASE L1"/>
    <property type="match status" value="1"/>
</dbReference>
<evidence type="ECO:0000256" key="1">
    <source>
        <dbReference type="SAM" id="SignalP"/>
    </source>
</evidence>
<name>A0A5D4RFW5_9BACI</name>